<evidence type="ECO:0000313" key="3">
    <source>
        <dbReference type="Proteomes" id="UP000000960"/>
    </source>
</evidence>
<evidence type="ECO:0000313" key="2">
    <source>
        <dbReference type="EMBL" id="ACV51106.1"/>
    </source>
</evidence>
<dbReference type="NCBIfam" id="TIGR03936">
    <property type="entry name" value="sam_1_link_chp"/>
    <property type="match status" value="1"/>
</dbReference>
<dbReference type="KEGG" id="apv:Apar_0677"/>
<dbReference type="AlphaFoldDB" id="C8WAG8"/>
<reference evidence="2 3" key="1">
    <citation type="journal article" date="2009" name="Stand. Genomic Sci.">
        <title>Complete genome sequence of Atopobium parvulum type strain (IPP 1246).</title>
        <authorList>
            <person name="Copeland A."/>
            <person name="Sikorski J."/>
            <person name="Lapidus A."/>
            <person name="Nolan M."/>
            <person name="Del Rio T.G."/>
            <person name="Lucas S."/>
            <person name="Chen F."/>
            <person name="Tice H."/>
            <person name="Pitluck S."/>
            <person name="Cheng J.F."/>
            <person name="Pukall R."/>
            <person name="Chertkov O."/>
            <person name="Brettin T."/>
            <person name="Han C."/>
            <person name="Detter J.C."/>
            <person name="Kuske C."/>
            <person name="Bruce D."/>
            <person name="Goodwin L."/>
            <person name="Ivanova N."/>
            <person name="Mavromatis K."/>
            <person name="Mikhailova N."/>
            <person name="Chen A."/>
            <person name="Palaniappan K."/>
            <person name="Chain P."/>
            <person name="Rohde M."/>
            <person name="Goker M."/>
            <person name="Bristow J."/>
            <person name="Eisen J.A."/>
            <person name="Markowitz V."/>
            <person name="Hugenholtz P."/>
            <person name="Kyrpides N.C."/>
            <person name="Klenk H.P."/>
            <person name="Detter J.C."/>
        </authorList>
    </citation>
    <scope>NUCLEOTIDE SEQUENCE [LARGE SCALE GENOMIC DNA]</scope>
    <source>
        <strain evidence="3">ATCC 33793 / DSM 20469 / CCUG 32760 / JCM 10300 / KCTC 3663 / VPI 0546 / 1246</strain>
    </source>
</reference>
<name>C8WAG8_LANP1</name>
<dbReference type="InterPro" id="IPR018768">
    <property type="entry name" value="DUF2344"/>
</dbReference>
<evidence type="ECO:0000259" key="1">
    <source>
        <dbReference type="Pfam" id="PF10105"/>
    </source>
</evidence>
<dbReference type="eggNOG" id="COG5011">
    <property type="taxonomic scope" value="Bacteria"/>
</dbReference>
<dbReference type="Proteomes" id="UP000000960">
    <property type="component" value="Chromosome"/>
</dbReference>
<dbReference type="Pfam" id="PF10105">
    <property type="entry name" value="DUF2344"/>
    <property type="match status" value="1"/>
</dbReference>
<sequence>MQVSGVAPEVVELVKKDWRAGRPQIQPEIMTERGAEIFRLRVAYKKDDRLAFLGHLELIGTIERCIRRAQLPFRVGNGFAKRMGVQFSQALPVGASSEAEYFDLKLTEYVDPDEALERLLSATPPALAPFAASYVDRSLPALEAWLNAAHWRCDILGDGLKSDVLRWGFEDLLAKKELIYMRGDKQKVVNLETTFAGYNISKSSSDSCISFELDTLQDPRAALRPAVLIYETQRIAAEAGLDGLRDIDSLKVCRVSQAHVSDDGLLVKPL</sequence>
<protein>
    <recommendedName>
        <fullName evidence="1">DUF2344 domain-containing protein</fullName>
    </recommendedName>
</protein>
<proteinExistence type="predicted"/>
<dbReference type="HOGENOM" id="CLU_083579_0_1_11"/>
<accession>C8WAG8</accession>
<dbReference type="STRING" id="521095.Apar_0677"/>
<dbReference type="EMBL" id="CP001721">
    <property type="protein sequence ID" value="ACV51106.1"/>
    <property type="molecule type" value="Genomic_DNA"/>
</dbReference>
<organism evidence="2 3">
    <name type="scientific">Lancefieldella parvula (strain ATCC 33793 / DSM 20469 / CCUG 32760 / JCM 10300 / KCTC 3663 / VPI 0546 / 1246)</name>
    <name type="common">Atopobium parvulum</name>
    <dbReference type="NCBI Taxonomy" id="521095"/>
    <lineage>
        <taxon>Bacteria</taxon>
        <taxon>Bacillati</taxon>
        <taxon>Actinomycetota</taxon>
        <taxon>Coriobacteriia</taxon>
        <taxon>Coriobacteriales</taxon>
        <taxon>Atopobiaceae</taxon>
        <taxon>Lancefieldella</taxon>
    </lineage>
</organism>
<keyword evidence="3" id="KW-1185">Reference proteome</keyword>
<gene>
    <name evidence="2" type="ordered locus">Apar_0677</name>
</gene>
<feature type="domain" description="DUF2344" evidence="1">
    <location>
        <begin position="39"/>
        <end position="197"/>
    </location>
</feature>